<reference evidence="6" key="1">
    <citation type="journal article" date="2019" name="Nat. Commun.">
        <title>Genome-wide association mapping of date palm fruit traits.</title>
        <authorList>
            <person name="Hazzouri K.M."/>
            <person name="Gros-Balthazard M."/>
            <person name="Flowers J.M."/>
            <person name="Copetti D."/>
            <person name="Lemansour A."/>
            <person name="Lebrun M."/>
            <person name="Masmoudi K."/>
            <person name="Ferrand S."/>
            <person name="Dhar M.I."/>
            <person name="Fresquez Z.A."/>
            <person name="Rosas U."/>
            <person name="Zhang J."/>
            <person name="Talag J."/>
            <person name="Lee S."/>
            <person name="Kudrna D."/>
            <person name="Powell R.F."/>
            <person name="Leitch I.J."/>
            <person name="Krueger R.R."/>
            <person name="Wing R.A."/>
            <person name="Amiri K.M.A."/>
            <person name="Purugganan M.D."/>
        </authorList>
    </citation>
    <scope>NUCLEOTIDE SEQUENCE [LARGE SCALE GENOMIC DNA]</scope>
    <source>
        <strain evidence="6">cv. Khalas</strain>
    </source>
</reference>
<dbReference type="PROSITE" id="PS51501">
    <property type="entry name" value="ZF_DNL"/>
    <property type="match status" value="1"/>
</dbReference>
<dbReference type="AlphaFoldDB" id="A0A8B7C192"/>
<evidence type="ECO:0000259" key="5">
    <source>
        <dbReference type="PROSITE" id="PS51501"/>
    </source>
</evidence>
<dbReference type="GO" id="GO:0005739">
    <property type="term" value="C:mitochondrion"/>
    <property type="evidence" value="ECO:0007669"/>
    <property type="project" value="TreeGrafter"/>
</dbReference>
<dbReference type="PANTHER" id="PTHR20922">
    <property type="entry name" value="DNL-TYPE ZINC FINGER PROTEIN"/>
    <property type="match status" value="1"/>
</dbReference>
<dbReference type="GeneID" id="103707014"/>
<keyword evidence="3" id="KW-0862">Zinc</keyword>
<dbReference type="Pfam" id="PF05180">
    <property type="entry name" value="zf-DNL"/>
    <property type="match status" value="1"/>
</dbReference>
<evidence type="ECO:0000256" key="3">
    <source>
        <dbReference type="ARBA" id="ARBA00022833"/>
    </source>
</evidence>
<keyword evidence="1" id="KW-0479">Metal-binding</keyword>
<dbReference type="GO" id="GO:0051087">
    <property type="term" value="F:protein-folding chaperone binding"/>
    <property type="evidence" value="ECO:0007669"/>
    <property type="project" value="TreeGrafter"/>
</dbReference>
<keyword evidence="2 4" id="KW-0863">Zinc-finger</keyword>
<gene>
    <name evidence="7" type="primary">LOC103707014</name>
</gene>
<dbReference type="GO" id="GO:0008270">
    <property type="term" value="F:zinc ion binding"/>
    <property type="evidence" value="ECO:0007669"/>
    <property type="project" value="UniProtKB-KW"/>
</dbReference>
<dbReference type="Proteomes" id="UP000228380">
    <property type="component" value="Chromosome 18"/>
</dbReference>
<dbReference type="PANTHER" id="PTHR20922:SF13">
    <property type="entry name" value="DNL-TYPE ZINC FINGER PROTEIN"/>
    <property type="match status" value="1"/>
</dbReference>
<dbReference type="GO" id="GO:0006457">
    <property type="term" value="P:protein folding"/>
    <property type="evidence" value="ECO:0007669"/>
    <property type="project" value="TreeGrafter"/>
</dbReference>
<proteinExistence type="predicted"/>
<dbReference type="InterPro" id="IPR007853">
    <property type="entry name" value="Znf_DNL-typ"/>
</dbReference>
<dbReference type="GO" id="GO:0050821">
    <property type="term" value="P:protein stabilization"/>
    <property type="evidence" value="ECO:0007669"/>
    <property type="project" value="TreeGrafter"/>
</dbReference>
<evidence type="ECO:0000256" key="1">
    <source>
        <dbReference type="ARBA" id="ARBA00022723"/>
    </source>
</evidence>
<sequence length="185" mass="20098">MAAVRLLQGRVASLLRRDRLQPLVSEGLAWPSHITKGIRDIQTEAEFTDTASEDAGDLKSCQDDSKQVSNLAEGLSPIAKESSVKYTAFSNLKASKRHDLAMIFTCKVCETRSVKTLCRESFEKGVVVVRCGGCSNLHLIADRLGWFGEPGSVEDLLAARGEEVRKGSVDTLNLTLEDLAGSRSS</sequence>
<name>A0A8B7C192_PHODC</name>
<reference evidence="7" key="2">
    <citation type="submission" date="2025-08" db="UniProtKB">
        <authorList>
            <consortium name="RefSeq"/>
        </authorList>
    </citation>
    <scope>IDENTIFICATION</scope>
    <source>
        <tissue evidence="7">Young leaves</tissue>
    </source>
</reference>
<dbReference type="InterPro" id="IPR024158">
    <property type="entry name" value="Mt_import_TIM15"/>
</dbReference>
<evidence type="ECO:0000313" key="7">
    <source>
        <dbReference type="RefSeq" id="XP_008789563.2"/>
    </source>
</evidence>
<dbReference type="OrthoDB" id="512667at2759"/>
<feature type="domain" description="DNL-type" evidence="5">
    <location>
        <begin position="95"/>
        <end position="185"/>
    </location>
</feature>
<evidence type="ECO:0000313" key="6">
    <source>
        <dbReference type="Proteomes" id="UP000228380"/>
    </source>
</evidence>
<evidence type="ECO:0000256" key="2">
    <source>
        <dbReference type="ARBA" id="ARBA00022771"/>
    </source>
</evidence>
<evidence type="ECO:0000256" key="4">
    <source>
        <dbReference type="PROSITE-ProRule" id="PRU00834"/>
    </source>
</evidence>
<protein>
    <submittedName>
        <fullName evidence="7">Uncharacterized protein LOC103707014</fullName>
    </submittedName>
</protein>
<accession>A0A8B7C192</accession>
<organism evidence="6 7">
    <name type="scientific">Phoenix dactylifera</name>
    <name type="common">Date palm</name>
    <dbReference type="NCBI Taxonomy" id="42345"/>
    <lineage>
        <taxon>Eukaryota</taxon>
        <taxon>Viridiplantae</taxon>
        <taxon>Streptophyta</taxon>
        <taxon>Embryophyta</taxon>
        <taxon>Tracheophyta</taxon>
        <taxon>Spermatophyta</taxon>
        <taxon>Magnoliopsida</taxon>
        <taxon>Liliopsida</taxon>
        <taxon>Arecaceae</taxon>
        <taxon>Coryphoideae</taxon>
        <taxon>Phoeniceae</taxon>
        <taxon>Phoenix</taxon>
    </lineage>
</organism>
<dbReference type="KEGG" id="pda:103707014"/>
<keyword evidence="6" id="KW-1185">Reference proteome</keyword>
<dbReference type="RefSeq" id="XP_008789563.2">
    <property type="nucleotide sequence ID" value="XM_008791341.3"/>
</dbReference>
<dbReference type="GO" id="GO:0030150">
    <property type="term" value="P:protein import into mitochondrial matrix"/>
    <property type="evidence" value="ECO:0007669"/>
    <property type="project" value="TreeGrafter"/>
</dbReference>